<protein>
    <recommendedName>
        <fullName evidence="4">Glycosyltransferase 2-like domain-containing protein</fullName>
    </recommendedName>
</protein>
<dbReference type="GO" id="GO:0009247">
    <property type="term" value="P:glycolipid biosynthetic process"/>
    <property type="evidence" value="ECO:0007669"/>
    <property type="project" value="TreeGrafter"/>
</dbReference>
<dbReference type="GO" id="GO:0004582">
    <property type="term" value="F:dolichyl-phosphate beta-D-mannosyltransferase activity"/>
    <property type="evidence" value="ECO:0007669"/>
    <property type="project" value="InterPro"/>
</dbReference>
<evidence type="ECO:0000256" key="3">
    <source>
        <dbReference type="ARBA" id="ARBA00022679"/>
    </source>
</evidence>
<dbReference type="Pfam" id="PF00535">
    <property type="entry name" value="Glycos_transf_2"/>
    <property type="match status" value="1"/>
</dbReference>
<evidence type="ECO:0000313" key="5">
    <source>
        <dbReference type="EMBL" id="SVE44435.1"/>
    </source>
</evidence>
<dbReference type="InterPro" id="IPR029044">
    <property type="entry name" value="Nucleotide-diphossugar_trans"/>
</dbReference>
<dbReference type="Gene3D" id="3.90.550.10">
    <property type="entry name" value="Spore Coat Polysaccharide Biosynthesis Protein SpsA, Chain A"/>
    <property type="match status" value="1"/>
</dbReference>
<dbReference type="GO" id="GO:0016020">
    <property type="term" value="C:membrane"/>
    <property type="evidence" value="ECO:0007669"/>
    <property type="project" value="GOC"/>
</dbReference>
<reference evidence="5" key="1">
    <citation type="submission" date="2018-05" db="EMBL/GenBank/DDBJ databases">
        <authorList>
            <person name="Lanie J.A."/>
            <person name="Ng W.-L."/>
            <person name="Kazmierczak K.M."/>
            <person name="Andrzejewski T.M."/>
            <person name="Davidsen T.M."/>
            <person name="Wayne K.J."/>
            <person name="Tettelin H."/>
            <person name="Glass J.I."/>
            <person name="Rusch D."/>
            <person name="Podicherti R."/>
            <person name="Tsui H.-C.T."/>
            <person name="Winkler M.E."/>
        </authorList>
    </citation>
    <scope>NUCLEOTIDE SEQUENCE</scope>
</reference>
<keyword evidence="3" id="KW-0808">Transferase</keyword>
<gene>
    <name evidence="5" type="ORF">METZ01_LOCUS497289</name>
</gene>
<accession>A0A383DJK8</accession>
<comment type="similarity">
    <text evidence="1">Belongs to the glycosyltransferase 2 family.</text>
</comment>
<sequence length="117" mass="12596">MDQTQQPSGSEPTNSVLDGSVSVVVTTYNEMENIPTLAHRLFGLGLPDIRLVIVDDGSPDGTANVARELSGRYANRIVVIDREGKQGLGTAYIAGFKKALELGTEYMIQMDADLSHS</sequence>
<proteinExistence type="inferred from homology"/>
<keyword evidence="2" id="KW-0328">Glycosyltransferase</keyword>
<name>A0A383DJK8_9ZZZZ</name>
<dbReference type="PANTHER" id="PTHR43398:SF1">
    <property type="entry name" value="DOLICHOL-PHOSPHATE MANNOSYLTRANSFERASE SUBUNIT 1"/>
    <property type="match status" value="1"/>
</dbReference>
<dbReference type="InterPro" id="IPR001173">
    <property type="entry name" value="Glyco_trans_2-like"/>
</dbReference>
<dbReference type="SUPFAM" id="SSF53448">
    <property type="entry name" value="Nucleotide-diphospho-sugar transferases"/>
    <property type="match status" value="1"/>
</dbReference>
<dbReference type="PANTHER" id="PTHR43398">
    <property type="entry name" value="DOLICHOL-PHOSPHATE MANNOSYLTRANSFERASE SUBUNIT 1"/>
    <property type="match status" value="1"/>
</dbReference>
<dbReference type="AlphaFoldDB" id="A0A383DJK8"/>
<feature type="domain" description="Glycosyltransferase 2-like" evidence="4">
    <location>
        <begin position="22"/>
        <end position="116"/>
    </location>
</feature>
<dbReference type="EMBL" id="UINC01217715">
    <property type="protein sequence ID" value="SVE44435.1"/>
    <property type="molecule type" value="Genomic_DNA"/>
</dbReference>
<dbReference type="InterPro" id="IPR039528">
    <property type="entry name" value="DPM1-like"/>
</dbReference>
<organism evidence="5">
    <name type="scientific">marine metagenome</name>
    <dbReference type="NCBI Taxonomy" id="408172"/>
    <lineage>
        <taxon>unclassified sequences</taxon>
        <taxon>metagenomes</taxon>
        <taxon>ecological metagenomes</taxon>
    </lineage>
</organism>
<evidence type="ECO:0000256" key="2">
    <source>
        <dbReference type="ARBA" id="ARBA00022676"/>
    </source>
</evidence>
<evidence type="ECO:0000256" key="1">
    <source>
        <dbReference type="ARBA" id="ARBA00006739"/>
    </source>
</evidence>
<feature type="non-terminal residue" evidence="5">
    <location>
        <position position="117"/>
    </location>
</feature>
<evidence type="ECO:0000259" key="4">
    <source>
        <dbReference type="Pfam" id="PF00535"/>
    </source>
</evidence>